<evidence type="ECO:0000313" key="1">
    <source>
        <dbReference type="EMBL" id="SHF09387.1"/>
    </source>
</evidence>
<dbReference type="Proteomes" id="UP000184476">
    <property type="component" value="Unassembled WGS sequence"/>
</dbReference>
<name>A0A1M4YUY8_9BACL</name>
<organism evidence="1 2">
    <name type="scientific">Seinonella peptonophila</name>
    <dbReference type="NCBI Taxonomy" id="112248"/>
    <lineage>
        <taxon>Bacteria</taxon>
        <taxon>Bacillati</taxon>
        <taxon>Bacillota</taxon>
        <taxon>Bacilli</taxon>
        <taxon>Bacillales</taxon>
        <taxon>Thermoactinomycetaceae</taxon>
        <taxon>Seinonella</taxon>
    </lineage>
</organism>
<dbReference type="AlphaFoldDB" id="A0A1M4YUY8"/>
<evidence type="ECO:0000313" key="2">
    <source>
        <dbReference type="Proteomes" id="UP000184476"/>
    </source>
</evidence>
<reference evidence="1 2" key="1">
    <citation type="submission" date="2016-11" db="EMBL/GenBank/DDBJ databases">
        <authorList>
            <person name="Jaros S."/>
            <person name="Januszkiewicz K."/>
            <person name="Wedrychowicz H."/>
        </authorList>
    </citation>
    <scope>NUCLEOTIDE SEQUENCE [LARGE SCALE GENOMIC DNA]</scope>
    <source>
        <strain evidence="1 2">DSM 44666</strain>
    </source>
</reference>
<dbReference type="EMBL" id="FQVL01000007">
    <property type="protein sequence ID" value="SHF09387.1"/>
    <property type="molecule type" value="Genomic_DNA"/>
</dbReference>
<gene>
    <name evidence="1" type="ORF">SAMN05444392_107151</name>
</gene>
<keyword evidence="2" id="KW-1185">Reference proteome</keyword>
<proteinExistence type="predicted"/>
<sequence length="72" mass="8279">MMKVSASNSRLYSNYFDNIKKSPAIMGIFSFIIRQLESNDGLLLSFKKMRTLSLLTLLGSYDNVVWVFPRNP</sequence>
<accession>A0A1M4YUY8</accession>
<protein>
    <submittedName>
        <fullName evidence="1">Uncharacterized protein</fullName>
    </submittedName>
</protein>
<dbReference type="STRING" id="112248.SAMN05444392_107151"/>